<gene>
    <name evidence="2" type="ORF">C900_05369</name>
</gene>
<proteinExistence type="predicted"/>
<dbReference type="OrthoDB" id="881590at2"/>
<keyword evidence="3" id="KW-1185">Reference proteome</keyword>
<evidence type="ECO:0000256" key="1">
    <source>
        <dbReference type="SAM" id="MobiDB-lite"/>
    </source>
</evidence>
<accession>L8JLQ8</accession>
<name>L8JLQ8_9BACT</name>
<dbReference type="eggNOG" id="COG4387">
    <property type="taxonomic scope" value="Bacteria"/>
</dbReference>
<feature type="region of interest" description="Disordered" evidence="1">
    <location>
        <begin position="110"/>
        <end position="138"/>
    </location>
</feature>
<feature type="compositionally biased region" description="Basic and acidic residues" evidence="1">
    <location>
        <begin position="129"/>
        <end position="138"/>
    </location>
</feature>
<dbReference type="RefSeq" id="WP_009582459.1">
    <property type="nucleotide sequence ID" value="NZ_AMZN01000082.1"/>
</dbReference>
<reference evidence="2 3" key="1">
    <citation type="submission" date="2012-12" db="EMBL/GenBank/DDBJ databases">
        <title>Genome assembly of Fulvivirga imtechensis AK7.</title>
        <authorList>
            <person name="Nupur N."/>
            <person name="Khatri I."/>
            <person name="Kumar R."/>
            <person name="Subramanian S."/>
            <person name="Pinnaka A."/>
        </authorList>
    </citation>
    <scope>NUCLEOTIDE SEQUENCE [LARGE SCALE GENOMIC DNA]</scope>
    <source>
        <strain evidence="2 3">AK7</strain>
    </source>
</reference>
<protein>
    <recommendedName>
        <fullName evidence="4">DUF1320 domain-containing protein</fullName>
    </recommendedName>
</protein>
<evidence type="ECO:0008006" key="4">
    <source>
        <dbReference type="Google" id="ProtNLM"/>
    </source>
</evidence>
<dbReference type="Pfam" id="PF07030">
    <property type="entry name" value="Phage_Mu_Gp36"/>
    <property type="match status" value="1"/>
</dbReference>
<comment type="caution">
    <text evidence="2">The sequence shown here is derived from an EMBL/GenBank/DDBJ whole genome shotgun (WGS) entry which is preliminary data.</text>
</comment>
<dbReference type="Proteomes" id="UP000011135">
    <property type="component" value="Unassembled WGS sequence"/>
</dbReference>
<dbReference type="STRING" id="1237149.C900_05369"/>
<evidence type="ECO:0000313" key="2">
    <source>
        <dbReference type="EMBL" id="ELR69173.1"/>
    </source>
</evidence>
<dbReference type="InterPro" id="IPR009752">
    <property type="entry name" value="Phage_Mu_GpJ"/>
</dbReference>
<dbReference type="AlphaFoldDB" id="L8JLQ8"/>
<sequence length="138" mass="15927">MFLTQQDYQDHVQADVLNKVINADLTIRTQTELKVQSLIESYLNVRYDISRIFNKSGSARNQTVLMYMVDMVVYRVYSRVAPSQVPQHVNDKYTDALNWLKMVAAGKLEPDLPKPAGDSEGSKFNVKYGSERKRNPYY</sequence>
<evidence type="ECO:0000313" key="3">
    <source>
        <dbReference type="Proteomes" id="UP000011135"/>
    </source>
</evidence>
<dbReference type="EMBL" id="AMZN01000082">
    <property type="protein sequence ID" value="ELR69173.1"/>
    <property type="molecule type" value="Genomic_DNA"/>
</dbReference>
<organism evidence="2 3">
    <name type="scientific">Fulvivirga imtechensis AK7</name>
    <dbReference type="NCBI Taxonomy" id="1237149"/>
    <lineage>
        <taxon>Bacteria</taxon>
        <taxon>Pseudomonadati</taxon>
        <taxon>Bacteroidota</taxon>
        <taxon>Cytophagia</taxon>
        <taxon>Cytophagales</taxon>
        <taxon>Fulvivirgaceae</taxon>
        <taxon>Fulvivirga</taxon>
    </lineage>
</organism>